<evidence type="ECO:0000256" key="3">
    <source>
        <dbReference type="ARBA" id="ARBA00022692"/>
    </source>
</evidence>
<dbReference type="FunFam" id="3.40.50.300:FF:000186">
    <property type="entry name" value="ATP-binding cassette sub-family B member 7, mitochondrial"/>
    <property type="match status" value="1"/>
</dbReference>
<organism evidence="14">
    <name type="scientific">Amphimedon queenslandica</name>
    <name type="common">Sponge</name>
    <dbReference type="NCBI Taxonomy" id="400682"/>
    <lineage>
        <taxon>Eukaryota</taxon>
        <taxon>Metazoa</taxon>
        <taxon>Porifera</taxon>
        <taxon>Demospongiae</taxon>
        <taxon>Heteroscleromorpha</taxon>
        <taxon>Haplosclerida</taxon>
        <taxon>Niphatidae</taxon>
        <taxon>Amphimedon</taxon>
    </lineage>
</organism>
<evidence type="ECO:0000259" key="13">
    <source>
        <dbReference type="PROSITE" id="PS50929"/>
    </source>
</evidence>
<keyword evidence="6 11" id="KW-1133">Transmembrane helix</keyword>
<dbReference type="Gene3D" id="3.40.50.300">
    <property type="entry name" value="P-loop containing nucleotide triphosphate hydrolases"/>
    <property type="match status" value="1"/>
</dbReference>
<evidence type="ECO:0000313" key="14">
    <source>
        <dbReference type="EnsemblMetazoa" id="Aqu2.1.14900_001"/>
    </source>
</evidence>
<feature type="domain" description="ABC transporter" evidence="12">
    <location>
        <begin position="151"/>
        <end position="385"/>
    </location>
</feature>
<dbReference type="PROSITE" id="PS00211">
    <property type="entry name" value="ABC_TRANSPORTER_1"/>
    <property type="match status" value="1"/>
</dbReference>
<comment type="subcellular location">
    <subcellularLocation>
        <location evidence="1">Mitochondrion membrane</location>
        <topology evidence="1">Multi-pass membrane protein</topology>
    </subcellularLocation>
</comment>
<evidence type="ECO:0000256" key="4">
    <source>
        <dbReference type="ARBA" id="ARBA00022741"/>
    </source>
</evidence>
<dbReference type="Gene3D" id="1.20.1560.10">
    <property type="entry name" value="ABC transporter type 1, transmembrane domain"/>
    <property type="match status" value="1"/>
</dbReference>
<dbReference type="SUPFAM" id="SSF90123">
    <property type="entry name" value="ABC transporter transmembrane region"/>
    <property type="match status" value="1"/>
</dbReference>
<dbReference type="PROSITE" id="PS50929">
    <property type="entry name" value="ABC_TM1F"/>
    <property type="match status" value="1"/>
</dbReference>
<reference evidence="14" key="1">
    <citation type="submission" date="2017-05" db="UniProtKB">
        <authorList>
            <consortium name="EnsemblMetazoa"/>
        </authorList>
    </citation>
    <scope>IDENTIFICATION</scope>
</reference>
<evidence type="ECO:0000256" key="7">
    <source>
        <dbReference type="ARBA" id="ARBA00023136"/>
    </source>
</evidence>
<dbReference type="GO" id="GO:0031966">
    <property type="term" value="C:mitochondrial membrane"/>
    <property type="evidence" value="ECO:0007669"/>
    <property type="project" value="UniProtKB-SubCell"/>
</dbReference>
<evidence type="ECO:0000256" key="5">
    <source>
        <dbReference type="ARBA" id="ARBA00022840"/>
    </source>
</evidence>
<dbReference type="OMA" id="SWDYGNL"/>
<dbReference type="SMART" id="SM00382">
    <property type="entry name" value="AAA"/>
    <property type="match status" value="1"/>
</dbReference>
<dbReference type="OrthoDB" id="6500128at2759"/>
<dbReference type="InterPro" id="IPR027417">
    <property type="entry name" value="P-loop_NTPase"/>
</dbReference>
<sequence length="396" mass="43469">MNQEDERANTKAIDSLLNFETVKYSGNEEHEARRLDEALHAYEKAAVLNQTSLSLLNVGQAAIIAIGMAAVMLICANGIVAGTLTIGGFVMAMTYLMQLYQPLNFFGFVYREIKQSLIDIERMFVLLAESADIKDAPDARDLITDGGSGKIQFDNVSFGYDSRRPILQNLSFEIAPGRSLAIVGASGTGKSTVSRLIFRFYDADEGTVRINDQDVREVTQKSLRAALGIVPQDTVLFNDTIYYNIAYGRPSATPAEVERAARLARIHDFIVGTPDGYSTMVGERGLKLSGGEKQRVSIARTILKDPAILILDEATSALDSATERDIQHNLQELSKGRTTLCIAHRLSTVVDADEIVVLGKGGILERGRHDALLAKNEVYAGMWNRQQTIERKPKPA</sequence>
<evidence type="ECO:0000256" key="6">
    <source>
        <dbReference type="ARBA" id="ARBA00022989"/>
    </source>
</evidence>
<dbReference type="InterPro" id="IPR003593">
    <property type="entry name" value="AAA+_ATPase"/>
</dbReference>
<keyword evidence="7 11" id="KW-0472">Membrane</keyword>
<dbReference type="InterPro" id="IPR017871">
    <property type="entry name" value="ABC_transporter-like_CS"/>
</dbReference>
<comment type="catalytic activity">
    <reaction evidence="10">
        <text>(glutathione)4[2Fe(III)-2S] cluster(in) + ATP + H2O = (glutathione)4[2Fe(III)-2S] cluster(out) + ADP + phosphate + H(+)</text>
        <dbReference type="Rhea" id="RHEA:67028"/>
        <dbReference type="ChEBI" id="CHEBI:15377"/>
        <dbReference type="ChEBI" id="CHEBI:15378"/>
        <dbReference type="ChEBI" id="CHEBI:30616"/>
        <dbReference type="ChEBI" id="CHEBI:43474"/>
        <dbReference type="ChEBI" id="CHEBI:167627"/>
        <dbReference type="ChEBI" id="CHEBI:456216"/>
    </reaction>
    <physiologicalReaction direction="left-to-right" evidence="10">
        <dbReference type="Rhea" id="RHEA:67029"/>
    </physiologicalReaction>
</comment>
<dbReference type="STRING" id="400682.A0A1X7TJY5"/>
<name>A0A1X7TJY5_AMPQE</name>
<dbReference type="GO" id="GO:0005524">
    <property type="term" value="F:ATP binding"/>
    <property type="evidence" value="ECO:0007669"/>
    <property type="project" value="UniProtKB-KW"/>
</dbReference>
<evidence type="ECO:0000259" key="12">
    <source>
        <dbReference type="PROSITE" id="PS50893"/>
    </source>
</evidence>
<proteinExistence type="predicted"/>
<keyword evidence="4" id="KW-0547">Nucleotide-binding</keyword>
<dbReference type="Pfam" id="PF00664">
    <property type="entry name" value="ABC_membrane"/>
    <property type="match status" value="1"/>
</dbReference>
<feature type="transmembrane region" description="Helical" evidence="11">
    <location>
        <begin position="63"/>
        <end position="96"/>
    </location>
</feature>
<dbReference type="Pfam" id="PF00005">
    <property type="entry name" value="ABC_tran"/>
    <property type="match status" value="1"/>
</dbReference>
<dbReference type="InterPro" id="IPR036640">
    <property type="entry name" value="ABC1_TM_sf"/>
</dbReference>
<dbReference type="InterPro" id="IPR011527">
    <property type="entry name" value="ABC1_TM_dom"/>
</dbReference>
<dbReference type="GO" id="GO:0140359">
    <property type="term" value="F:ABC-type transporter activity"/>
    <property type="evidence" value="ECO:0007669"/>
    <property type="project" value="InterPro"/>
</dbReference>
<dbReference type="InParanoid" id="A0A1X7TJY5"/>
<evidence type="ECO:0000256" key="8">
    <source>
        <dbReference type="ARBA" id="ARBA00041016"/>
    </source>
</evidence>
<dbReference type="PANTHER" id="PTHR24221">
    <property type="entry name" value="ATP-BINDING CASSETTE SUB-FAMILY B"/>
    <property type="match status" value="1"/>
</dbReference>
<dbReference type="GO" id="GO:0006879">
    <property type="term" value="P:intracellular iron ion homeostasis"/>
    <property type="evidence" value="ECO:0007669"/>
    <property type="project" value="TreeGrafter"/>
</dbReference>
<feature type="domain" description="ABC transmembrane type-1" evidence="13">
    <location>
        <begin position="1"/>
        <end position="115"/>
    </location>
</feature>
<accession>A0A1X7TJY5</accession>
<dbReference type="AlphaFoldDB" id="A0A1X7TJY5"/>
<dbReference type="CDD" id="cd03253">
    <property type="entry name" value="ABCC_ATM1_transporter"/>
    <property type="match status" value="1"/>
</dbReference>
<dbReference type="InterPro" id="IPR039421">
    <property type="entry name" value="Type_1_exporter"/>
</dbReference>
<evidence type="ECO:0000256" key="10">
    <source>
        <dbReference type="ARBA" id="ARBA00048046"/>
    </source>
</evidence>
<dbReference type="GO" id="GO:0016887">
    <property type="term" value="F:ATP hydrolysis activity"/>
    <property type="evidence" value="ECO:0007669"/>
    <property type="project" value="InterPro"/>
</dbReference>
<evidence type="ECO:0000256" key="9">
    <source>
        <dbReference type="ARBA" id="ARBA00042945"/>
    </source>
</evidence>
<dbReference type="InterPro" id="IPR003439">
    <property type="entry name" value="ABC_transporter-like_ATP-bd"/>
</dbReference>
<dbReference type="SUPFAM" id="SSF52540">
    <property type="entry name" value="P-loop containing nucleoside triphosphate hydrolases"/>
    <property type="match status" value="1"/>
</dbReference>
<evidence type="ECO:0000256" key="11">
    <source>
        <dbReference type="SAM" id="Phobius"/>
    </source>
</evidence>
<protein>
    <recommendedName>
        <fullName evidence="8">Iron-sulfur clusters transporter ABCB7, mitochondrial</fullName>
    </recommendedName>
    <alternativeName>
        <fullName evidence="9">ATP-binding cassette sub-family B member 7, mitochondrial</fullName>
    </alternativeName>
</protein>
<keyword evidence="2" id="KW-0813">Transport</keyword>
<dbReference type="eggNOG" id="KOG0057">
    <property type="taxonomic scope" value="Eukaryota"/>
</dbReference>
<dbReference type="EnsemblMetazoa" id="Aqu2.1.14900_001">
    <property type="protein sequence ID" value="Aqu2.1.14900_001"/>
    <property type="gene ID" value="Aqu2.1.14900"/>
</dbReference>
<evidence type="ECO:0000256" key="1">
    <source>
        <dbReference type="ARBA" id="ARBA00004225"/>
    </source>
</evidence>
<dbReference type="PROSITE" id="PS50893">
    <property type="entry name" value="ABC_TRANSPORTER_2"/>
    <property type="match status" value="1"/>
</dbReference>
<keyword evidence="3 11" id="KW-0812">Transmembrane</keyword>
<dbReference type="PANTHER" id="PTHR24221:SF402">
    <property type="entry name" value="IRON-SULFUR CLUSTERS TRANSPORTER ABCB7, MITOCHONDRIAL"/>
    <property type="match status" value="1"/>
</dbReference>
<evidence type="ECO:0000256" key="2">
    <source>
        <dbReference type="ARBA" id="ARBA00022448"/>
    </source>
</evidence>
<keyword evidence="5" id="KW-0067">ATP-binding</keyword>